<dbReference type="PANTHER" id="PTHR34584">
    <property type="entry name" value="NA(+)/H(+) ANTIPORTER SUBUNIT E1"/>
    <property type="match status" value="1"/>
</dbReference>
<feature type="transmembrane region" description="Helical" evidence="7">
    <location>
        <begin position="27"/>
        <end position="44"/>
    </location>
</feature>
<comment type="similarity">
    <text evidence="2">Belongs to the CPA3 antiporters (TC 2.A.63) subunit E family.</text>
</comment>
<dbReference type="GO" id="GO:0008324">
    <property type="term" value="F:monoatomic cation transmembrane transporter activity"/>
    <property type="evidence" value="ECO:0007669"/>
    <property type="project" value="InterPro"/>
</dbReference>
<reference evidence="8 9" key="1">
    <citation type="journal article" date="2012" name="J. Bacteriol.">
        <title>Genome sequence of an alkane-degrading bacterium, Alcanivorax pacificus type strain W11-5, isolated from deep sea sediment.</title>
        <authorList>
            <person name="Lai Q."/>
            <person name="Shao Z."/>
        </authorList>
    </citation>
    <scope>NUCLEOTIDE SEQUENCE [LARGE SCALE GENOMIC DNA]</scope>
    <source>
        <strain evidence="8 9">W11-5</strain>
    </source>
</reference>
<keyword evidence="9" id="KW-1185">Reference proteome</keyword>
<dbReference type="EMBL" id="CP004387">
    <property type="protein sequence ID" value="AJD49726.1"/>
    <property type="molecule type" value="Genomic_DNA"/>
</dbReference>
<dbReference type="KEGG" id="apac:S7S_16570"/>
<gene>
    <name evidence="8" type="ORF">S7S_16570</name>
</gene>
<keyword evidence="5 7" id="KW-1133">Transmembrane helix</keyword>
<dbReference type="GO" id="GO:0005886">
    <property type="term" value="C:plasma membrane"/>
    <property type="evidence" value="ECO:0007669"/>
    <property type="project" value="UniProtKB-SubCell"/>
</dbReference>
<dbReference type="Pfam" id="PF01899">
    <property type="entry name" value="MNHE"/>
    <property type="match status" value="1"/>
</dbReference>
<name>A0A0B4XRA2_9GAMM</name>
<organism evidence="8 9">
    <name type="scientific">Isoalcanivorax pacificus W11-5</name>
    <dbReference type="NCBI Taxonomy" id="391936"/>
    <lineage>
        <taxon>Bacteria</taxon>
        <taxon>Pseudomonadati</taxon>
        <taxon>Pseudomonadota</taxon>
        <taxon>Gammaproteobacteria</taxon>
        <taxon>Oceanospirillales</taxon>
        <taxon>Alcanivoracaceae</taxon>
        <taxon>Isoalcanivorax</taxon>
    </lineage>
</organism>
<dbReference type="OrthoDB" id="9807187at2"/>
<feature type="transmembrane region" description="Helical" evidence="7">
    <location>
        <begin position="107"/>
        <end position="126"/>
    </location>
</feature>
<evidence type="ECO:0000256" key="7">
    <source>
        <dbReference type="SAM" id="Phobius"/>
    </source>
</evidence>
<keyword evidence="4 7" id="KW-0812">Transmembrane</keyword>
<evidence type="ECO:0000256" key="4">
    <source>
        <dbReference type="ARBA" id="ARBA00022692"/>
    </source>
</evidence>
<evidence type="ECO:0000256" key="5">
    <source>
        <dbReference type="ARBA" id="ARBA00022989"/>
    </source>
</evidence>
<feature type="transmembrane region" description="Helical" evidence="7">
    <location>
        <begin position="5"/>
        <end position="21"/>
    </location>
</feature>
<sequence>MKRWLPFPLISAFLLAMWLLLNETVAPGHWLLGVAFAWAVPYFTRQMQPVRALKVRRPLIIAQLFCVVLFDICRSCIAVSLVILGPAKRRQNSGFMTVPLDIQAPHGLAALACILCCTPGTVWVELSADRRQLMLHILDLHDEEWWTHTIKQRYETPLRMIFE</sequence>
<dbReference type="PANTHER" id="PTHR34584:SF1">
    <property type="entry name" value="NA(+)_H(+) ANTIPORTER SUBUNIT E1"/>
    <property type="match status" value="1"/>
</dbReference>
<dbReference type="RefSeq" id="WP_008733127.1">
    <property type="nucleotide sequence ID" value="NZ_CP004387.1"/>
</dbReference>
<evidence type="ECO:0000313" key="9">
    <source>
        <dbReference type="Proteomes" id="UP000006764"/>
    </source>
</evidence>
<dbReference type="InterPro" id="IPR002758">
    <property type="entry name" value="Cation_antiport_E"/>
</dbReference>
<comment type="subcellular location">
    <subcellularLocation>
        <location evidence="1">Cell membrane</location>
        <topology evidence="1">Multi-pass membrane protein</topology>
    </subcellularLocation>
</comment>
<evidence type="ECO:0000256" key="2">
    <source>
        <dbReference type="ARBA" id="ARBA00006228"/>
    </source>
</evidence>
<dbReference type="NCBIfam" id="NF006520">
    <property type="entry name" value="PRK08965.1-4"/>
    <property type="match status" value="1"/>
</dbReference>
<protein>
    <submittedName>
        <fullName evidence="8">Putative monovalent cation/H+ antiporter subunit E</fullName>
    </submittedName>
</protein>
<accession>A0A0B4XRA2</accession>
<keyword evidence="6 7" id="KW-0472">Membrane</keyword>
<proteinExistence type="inferred from homology"/>
<dbReference type="PIRSF" id="PIRSF019239">
    <property type="entry name" value="MrpE"/>
    <property type="match status" value="1"/>
</dbReference>
<evidence type="ECO:0000256" key="1">
    <source>
        <dbReference type="ARBA" id="ARBA00004651"/>
    </source>
</evidence>
<dbReference type="NCBIfam" id="NF006518">
    <property type="entry name" value="PRK08965.1-2"/>
    <property type="match status" value="1"/>
</dbReference>
<evidence type="ECO:0000256" key="3">
    <source>
        <dbReference type="ARBA" id="ARBA00022475"/>
    </source>
</evidence>
<dbReference type="STRING" id="391936.S7S_16570"/>
<feature type="transmembrane region" description="Helical" evidence="7">
    <location>
        <begin position="64"/>
        <end position="87"/>
    </location>
</feature>
<dbReference type="Proteomes" id="UP000006764">
    <property type="component" value="Chromosome"/>
</dbReference>
<evidence type="ECO:0000256" key="6">
    <source>
        <dbReference type="ARBA" id="ARBA00023136"/>
    </source>
</evidence>
<keyword evidence="3" id="KW-1003">Cell membrane</keyword>
<evidence type="ECO:0000313" key="8">
    <source>
        <dbReference type="EMBL" id="AJD49726.1"/>
    </source>
</evidence>
<dbReference type="HOGENOM" id="CLU_086615_4_0_6"/>
<dbReference type="AlphaFoldDB" id="A0A0B4XRA2"/>